<gene>
    <name evidence="2" type="ORF">SAMN05443572_109284</name>
</gene>
<evidence type="ECO:0000256" key="1">
    <source>
        <dbReference type="SAM" id="MobiDB-lite"/>
    </source>
</evidence>
<name>A0ABY1CR49_MYXFU</name>
<keyword evidence="3" id="KW-1185">Reference proteome</keyword>
<reference evidence="2 3" key="1">
    <citation type="submission" date="2016-10" db="EMBL/GenBank/DDBJ databases">
        <authorList>
            <person name="Varghese N."/>
            <person name="Submissions S."/>
        </authorList>
    </citation>
    <scope>NUCLEOTIDE SEQUENCE [LARGE SCALE GENOMIC DNA]</scope>
    <source>
        <strain evidence="2 3">DSM 16525</strain>
    </source>
</reference>
<evidence type="ECO:0000313" key="2">
    <source>
        <dbReference type="EMBL" id="SEU33418.1"/>
    </source>
</evidence>
<dbReference type="EMBL" id="FOIB01000009">
    <property type="protein sequence ID" value="SEU33418.1"/>
    <property type="molecule type" value="Genomic_DNA"/>
</dbReference>
<dbReference type="Proteomes" id="UP000183760">
    <property type="component" value="Unassembled WGS sequence"/>
</dbReference>
<proteinExistence type="predicted"/>
<organism evidence="2 3">
    <name type="scientific">Myxococcus fulvus</name>
    <dbReference type="NCBI Taxonomy" id="33"/>
    <lineage>
        <taxon>Bacteria</taxon>
        <taxon>Pseudomonadati</taxon>
        <taxon>Myxococcota</taxon>
        <taxon>Myxococcia</taxon>
        <taxon>Myxococcales</taxon>
        <taxon>Cystobacterineae</taxon>
        <taxon>Myxococcaceae</taxon>
        <taxon>Myxococcus</taxon>
    </lineage>
</organism>
<evidence type="ECO:0008006" key="4">
    <source>
        <dbReference type="Google" id="ProtNLM"/>
    </source>
</evidence>
<comment type="caution">
    <text evidence="2">The sequence shown here is derived from an EMBL/GenBank/DDBJ whole genome shotgun (WGS) entry which is preliminary data.</text>
</comment>
<sequence>MLHVCRMKTSPFFWSLRFSMESTVSPTRLGDSLPGRGSDSRTFSSAMAELPLKPHSCG</sequence>
<feature type="region of interest" description="Disordered" evidence="1">
    <location>
        <begin position="25"/>
        <end position="45"/>
    </location>
</feature>
<evidence type="ECO:0000313" key="3">
    <source>
        <dbReference type="Proteomes" id="UP000183760"/>
    </source>
</evidence>
<accession>A0ABY1CR49</accession>
<protein>
    <recommendedName>
        <fullName evidence="4">Lipoprotein</fullName>
    </recommendedName>
</protein>